<evidence type="ECO:0000256" key="1">
    <source>
        <dbReference type="SAM" id="MobiDB-lite"/>
    </source>
</evidence>
<dbReference type="RefSeq" id="WP_087137261.1">
    <property type="nucleotide sequence ID" value="NZ_RCUW01000009.1"/>
</dbReference>
<dbReference type="GO" id="GO:0003677">
    <property type="term" value="F:DNA binding"/>
    <property type="evidence" value="ECO:0007669"/>
    <property type="project" value="InterPro"/>
</dbReference>
<sequence>MISGQAFKQARYIRDLTQRQAAALIGVSERTIGNWERGQSIPQKYWDVIREELDVPHEPGTDPSQLASQQMLQQLRNDRPSFEFRDQLRGVPDVALLDELLWRALRVRAADVGGGPEGENVHFLHSRDASPEIPSSGIAAMKGEKTMDEPWAE</sequence>
<dbReference type="InterPro" id="IPR010982">
    <property type="entry name" value="Lambda_DNA-bd_dom_sf"/>
</dbReference>
<feature type="domain" description="HTH cro/C1-type" evidence="2">
    <location>
        <begin position="7"/>
        <end position="42"/>
    </location>
</feature>
<protein>
    <submittedName>
        <fullName evidence="3">XRE family transcriptional regulator</fullName>
    </submittedName>
</protein>
<evidence type="ECO:0000313" key="3">
    <source>
        <dbReference type="EMBL" id="RLP68393.1"/>
    </source>
</evidence>
<dbReference type="CDD" id="cd00093">
    <property type="entry name" value="HTH_XRE"/>
    <property type="match status" value="1"/>
</dbReference>
<feature type="region of interest" description="Disordered" evidence="1">
    <location>
        <begin position="122"/>
        <end position="153"/>
    </location>
</feature>
<dbReference type="SUPFAM" id="SSF47413">
    <property type="entry name" value="lambda repressor-like DNA-binding domains"/>
    <property type="match status" value="1"/>
</dbReference>
<proteinExistence type="predicted"/>
<evidence type="ECO:0000313" key="4">
    <source>
        <dbReference type="Proteomes" id="UP000275395"/>
    </source>
</evidence>
<dbReference type="Proteomes" id="UP000275395">
    <property type="component" value="Unassembled WGS sequence"/>
</dbReference>
<feature type="compositionally biased region" description="Basic and acidic residues" evidence="1">
    <location>
        <begin position="142"/>
        <end position="153"/>
    </location>
</feature>
<gene>
    <name evidence="3" type="ORF">D9V30_10410</name>
</gene>
<dbReference type="AlphaFoldDB" id="A0A3L6ZKN2"/>
<comment type="caution">
    <text evidence="3">The sequence shown here is derived from an EMBL/GenBank/DDBJ whole genome shotgun (WGS) entry which is preliminary data.</text>
</comment>
<accession>A0A3L6ZKN2</accession>
<dbReference type="EMBL" id="RCUW01000009">
    <property type="protein sequence ID" value="RLP68393.1"/>
    <property type="molecule type" value="Genomic_DNA"/>
</dbReference>
<dbReference type="Pfam" id="PF01381">
    <property type="entry name" value="HTH_3"/>
    <property type="match status" value="1"/>
</dbReference>
<evidence type="ECO:0000259" key="2">
    <source>
        <dbReference type="PROSITE" id="PS50943"/>
    </source>
</evidence>
<dbReference type="InterPro" id="IPR001387">
    <property type="entry name" value="Cro/C1-type_HTH"/>
</dbReference>
<dbReference type="Gene3D" id="1.10.260.40">
    <property type="entry name" value="lambda repressor-like DNA-binding domains"/>
    <property type="match status" value="1"/>
</dbReference>
<name>A0A3L6ZKN2_9MICO</name>
<reference evidence="3 4" key="1">
    <citation type="submission" date="2018-10" db="EMBL/GenBank/DDBJ databases">
        <authorList>
            <person name="Li J."/>
        </authorList>
    </citation>
    <scope>NUCLEOTIDE SEQUENCE [LARGE SCALE GENOMIC DNA]</scope>
    <source>
        <strain evidence="3 4">JCM 30549</strain>
    </source>
</reference>
<organism evidence="3 4">
    <name type="scientific">Mycetocola reblochoni</name>
    <dbReference type="NCBI Taxonomy" id="331618"/>
    <lineage>
        <taxon>Bacteria</taxon>
        <taxon>Bacillati</taxon>
        <taxon>Actinomycetota</taxon>
        <taxon>Actinomycetes</taxon>
        <taxon>Micrococcales</taxon>
        <taxon>Microbacteriaceae</taxon>
        <taxon>Mycetocola</taxon>
    </lineage>
</organism>
<dbReference type="PROSITE" id="PS50943">
    <property type="entry name" value="HTH_CROC1"/>
    <property type="match status" value="1"/>
</dbReference>